<evidence type="ECO:0000256" key="6">
    <source>
        <dbReference type="PROSITE-ProRule" id="PRU00169"/>
    </source>
</evidence>
<dbReference type="Pfam" id="PF00072">
    <property type="entry name" value="Response_reg"/>
    <property type="match status" value="1"/>
</dbReference>
<dbReference type="PANTHER" id="PTHR48111">
    <property type="entry name" value="REGULATOR OF RPOS"/>
    <property type="match status" value="1"/>
</dbReference>
<evidence type="ECO:0000313" key="9">
    <source>
        <dbReference type="EMBL" id="SIN84098.1"/>
    </source>
</evidence>
<dbReference type="GO" id="GO:0032993">
    <property type="term" value="C:protein-DNA complex"/>
    <property type="evidence" value="ECO:0007669"/>
    <property type="project" value="TreeGrafter"/>
</dbReference>
<dbReference type="GO" id="GO:0006355">
    <property type="term" value="P:regulation of DNA-templated transcription"/>
    <property type="evidence" value="ECO:0007669"/>
    <property type="project" value="TreeGrafter"/>
</dbReference>
<feature type="region of interest" description="Disordered" evidence="7">
    <location>
        <begin position="330"/>
        <end position="352"/>
    </location>
</feature>
<dbReference type="PANTHER" id="PTHR48111:SF1">
    <property type="entry name" value="TWO-COMPONENT RESPONSE REGULATOR ORR33"/>
    <property type="match status" value="1"/>
</dbReference>
<proteinExistence type="predicted"/>
<evidence type="ECO:0000256" key="4">
    <source>
        <dbReference type="ARBA" id="ARBA00023125"/>
    </source>
</evidence>
<dbReference type="SUPFAM" id="SSF52172">
    <property type="entry name" value="CheY-like"/>
    <property type="match status" value="1"/>
</dbReference>
<dbReference type="Proteomes" id="UP000184932">
    <property type="component" value="Unassembled WGS sequence"/>
</dbReference>
<keyword evidence="3" id="KW-0805">Transcription regulation</keyword>
<dbReference type="PROSITE" id="PS50110">
    <property type="entry name" value="RESPONSE_REGULATORY"/>
    <property type="match status" value="1"/>
</dbReference>
<reference evidence="10" key="1">
    <citation type="submission" date="2016-11" db="EMBL/GenBank/DDBJ databases">
        <authorList>
            <person name="Varghese N."/>
            <person name="Submissions S."/>
        </authorList>
    </citation>
    <scope>NUCLEOTIDE SEQUENCE [LARGE SCALE GENOMIC DNA]</scope>
    <source>
        <strain evidence="10">DSM 29440</strain>
    </source>
</reference>
<feature type="domain" description="Response regulatory" evidence="8">
    <location>
        <begin position="2"/>
        <end position="121"/>
    </location>
</feature>
<dbReference type="InterPro" id="IPR011006">
    <property type="entry name" value="CheY-like_superfamily"/>
</dbReference>
<dbReference type="InterPro" id="IPR001789">
    <property type="entry name" value="Sig_transdc_resp-reg_receiver"/>
</dbReference>
<evidence type="ECO:0000256" key="7">
    <source>
        <dbReference type="SAM" id="MobiDB-lite"/>
    </source>
</evidence>
<keyword evidence="10" id="KW-1185">Reference proteome</keyword>
<evidence type="ECO:0000259" key="8">
    <source>
        <dbReference type="PROSITE" id="PS50110"/>
    </source>
</evidence>
<sequence length="352" mass="38646">MKILAVDDDTTFLALLESVLREAGYDQVETAQNADEAVRLIKAKDSSYDCFLLDICMPGENGIALCRHIRNNPAYRFAPILMLTARLDDASIDAAFKAGATDYVTKPLRGLELGARIRTACLLTDHMKKSFGLEKATEALQTRLDSLVQSTLAEPLDLEARSQCITQRDLEKALCLLPKKVFALAVCAFRVDDIEQIYQDLSQEAFRALLSEVALGISRSIAPRQHYLCYTGDGVFGCVVVNGKRRRSDVPALPAKPGALTVSGEGFEPREIHLSSHLVADLPLQSGSCAVDALRTAVAKVSEKSLMHRLQRDLDRNRLRSGAVVPRRPRLGLSTRMFSGSSDRKAGTGERE</sequence>
<name>A0A1N6EM50_9RHOB</name>
<keyword evidence="1 6" id="KW-0597">Phosphoprotein</keyword>
<evidence type="ECO:0000256" key="5">
    <source>
        <dbReference type="ARBA" id="ARBA00023163"/>
    </source>
</evidence>
<feature type="compositionally biased region" description="Basic and acidic residues" evidence="7">
    <location>
        <begin position="342"/>
        <end position="352"/>
    </location>
</feature>
<dbReference type="GO" id="GO:0000976">
    <property type="term" value="F:transcription cis-regulatory region binding"/>
    <property type="evidence" value="ECO:0007669"/>
    <property type="project" value="TreeGrafter"/>
</dbReference>
<dbReference type="GO" id="GO:0000156">
    <property type="term" value="F:phosphorelay response regulator activity"/>
    <property type="evidence" value="ECO:0007669"/>
    <property type="project" value="TreeGrafter"/>
</dbReference>
<keyword evidence="4 9" id="KW-0238">DNA-binding</keyword>
<dbReference type="EMBL" id="FSRL01000001">
    <property type="protein sequence ID" value="SIN84098.1"/>
    <property type="molecule type" value="Genomic_DNA"/>
</dbReference>
<dbReference type="AlphaFoldDB" id="A0A1N6EM50"/>
<keyword evidence="2" id="KW-0902">Two-component regulatory system</keyword>
<dbReference type="InterPro" id="IPR039420">
    <property type="entry name" value="WalR-like"/>
</dbReference>
<dbReference type="OrthoDB" id="7326651at2"/>
<evidence type="ECO:0000256" key="1">
    <source>
        <dbReference type="ARBA" id="ARBA00022553"/>
    </source>
</evidence>
<gene>
    <name evidence="9" type="ORF">SAMN05444002_0926</name>
</gene>
<evidence type="ECO:0000256" key="3">
    <source>
        <dbReference type="ARBA" id="ARBA00023015"/>
    </source>
</evidence>
<evidence type="ECO:0000256" key="2">
    <source>
        <dbReference type="ARBA" id="ARBA00023012"/>
    </source>
</evidence>
<protein>
    <submittedName>
        <fullName evidence="9">DNA-binding response regulator, OmpR family, contains REC and winged-helix (WHTH) domain</fullName>
    </submittedName>
</protein>
<dbReference type="RefSeq" id="WP_074255049.1">
    <property type="nucleotide sequence ID" value="NZ_FSRL01000001.1"/>
</dbReference>
<feature type="modified residue" description="4-aspartylphosphate" evidence="6">
    <location>
        <position position="54"/>
    </location>
</feature>
<accession>A0A1N6EM50</accession>
<dbReference type="STRING" id="1217970.SAMN05444002_0926"/>
<evidence type="ECO:0000313" key="10">
    <source>
        <dbReference type="Proteomes" id="UP000184932"/>
    </source>
</evidence>
<keyword evidence="5" id="KW-0804">Transcription</keyword>
<dbReference type="GO" id="GO:0005829">
    <property type="term" value="C:cytosol"/>
    <property type="evidence" value="ECO:0007669"/>
    <property type="project" value="TreeGrafter"/>
</dbReference>
<dbReference type="Gene3D" id="3.40.50.2300">
    <property type="match status" value="1"/>
</dbReference>
<dbReference type="SMART" id="SM00448">
    <property type="entry name" value="REC"/>
    <property type="match status" value="1"/>
</dbReference>
<organism evidence="9 10">
    <name type="scientific">Vannielia litorea</name>
    <dbReference type="NCBI Taxonomy" id="1217970"/>
    <lineage>
        <taxon>Bacteria</taxon>
        <taxon>Pseudomonadati</taxon>
        <taxon>Pseudomonadota</taxon>
        <taxon>Alphaproteobacteria</taxon>
        <taxon>Rhodobacterales</taxon>
        <taxon>Paracoccaceae</taxon>
        <taxon>Vannielia</taxon>
    </lineage>
</organism>